<keyword evidence="4" id="KW-1185">Reference proteome</keyword>
<dbReference type="Gene3D" id="3.40.190.10">
    <property type="entry name" value="Periplasmic binding protein-like II"/>
    <property type="match status" value="1"/>
</dbReference>
<dbReference type="AlphaFoldDB" id="A0A6M4GU98"/>
<dbReference type="Proteomes" id="UP000501534">
    <property type="component" value="Chromosome"/>
</dbReference>
<organism evidence="3 4">
    <name type="scientific">Usitatibacter rugosus</name>
    <dbReference type="NCBI Taxonomy" id="2732067"/>
    <lineage>
        <taxon>Bacteria</taxon>
        <taxon>Pseudomonadati</taxon>
        <taxon>Pseudomonadota</taxon>
        <taxon>Betaproteobacteria</taxon>
        <taxon>Nitrosomonadales</taxon>
        <taxon>Usitatibacteraceae</taxon>
        <taxon>Usitatibacter</taxon>
    </lineage>
</organism>
<evidence type="ECO:0008006" key="5">
    <source>
        <dbReference type="Google" id="ProtNLM"/>
    </source>
</evidence>
<feature type="chain" id="PRO_5026709837" description="Tripartite-type tricarboxylate transporter receptor subunit TctC" evidence="2">
    <location>
        <begin position="20"/>
        <end position="318"/>
    </location>
</feature>
<feature type="signal peptide" evidence="2">
    <location>
        <begin position="1"/>
        <end position="19"/>
    </location>
</feature>
<dbReference type="EMBL" id="CP053069">
    <property type="protein sequence ID" value="QJR10064.1"/>
    <property type="molecule type" value="Genomic_DNA"/>
</dbReference>
<dbReference type="KEGG" id="uru:DSM104443_01115"/>
<dbReference type="PANTHER" id="PTHR42928">
    <property type="entry name" value="TRICARBOXYLATE-BINDING PROTEIN"/>
    <property type="match status" value="1"/>
</dbReference>
<dbReference type="InterPro" id="IPR042100">
    <property type="entry name" value="Bug_dom1"/>
</dbReference>
<protein>
    <recommendedName>
        <fullName evidence="5">Tripartite-type tricarboxylate transporter receptor subunit TctC</fullName>
    </recommendedName>
</protein>
<evidence type="ECO:0000256" key="1">
    <source>
        <dbReference type="ARBA" id="ARBA00006987"/>
    </source>
</evidence>
<evidence type="ECO:0000313" key="4">
    <source>
        <dbReference type="Proteomes" id="UP000501534"/>
    </source>
</evidence>
<sequence length="318" mass="33543">MQRIAASLLSLFLASAALAADDYPNKPVRVVVPFAPGGGTDVVARILAQKLSTEYKQQFVVENKAGAGGSIGTDIAAKAAADGYTLLLVPTSHVINPSIFAKLPFNTERDFAPISMVASTPILIAVATKVPANTLPELVTLAKTNTALNYGSAGNGTVFHLATEMFKRENDIQLTHIPYKGGAPAVSALVAGEIDLTFETMLSLQPFVKAGRAKALAVASRERSRNMPEVPTTVEQGFPKLVATNDYMLFAPAGTPKAVLDSLYAAVTLALKDPDIVSKMALQGAEIVGSSPAQLAAYVNLELPRWKQVVQQANIKAD</sequence>
<proteinExistence type="inferred from homology"/>
<dbReference type="Pfam" id="PF03401">
    <property type="entry name" value="TctC"/>
    <property type="match status" value="1"/>
</dbReference>
<dbReference type="SUPFAM" id="SSF53850">
    <property type="entry name" value="Periplasmic binding protein-like II"/>
    <property type="match status" value="1"/>
</dbReference>
<dbReference type="RefSeq" id="WP_171090294.1">
    <property type="nucleotide sequence ID" value="NZ_CP053069.1"/>
</dbReference>
<dbReference type="Gene3D" id="3.40.190.150">
    <property type="entry name" value="Bordetella uptake gene, domain 1"/>
    <property type="match status" value="1"/>
</dbReference>
<evidence type="ECO:0000256" key="2">
    <source>
        <dbReference type="SAM" id="SignalP"/>
    </source>
</evidence>
<keyword evidence="2" id="KW-0732">Signal</keyword>
<evidence type="ECO:0000313" key="3">
    <source>
        <dbReference type="EMBL" id="QJR10064.1"/>
    </source>
</evidence>
<dbReference type="PANTHER" id="PTHR42928:SF5">
    <property type="entry name" value="BLR1237 PROTEIN"/>
    <property type="match status" value="1"/>
</dbReference>
<comment type="similarity">
    <text evidence="1">Belongs to the UPF0065 (bug) family.</text>
</comment>
<dbReference type="InterPro" id="IPR005064">
    <property type="entry name" value="BUG"/>
</dbReference>
<reference evidence="3 4" key="1">
    <citation type="submission" date="2020-04" db="EMBL/GenBank/DDBJ databases">
        <title>Usitatibacter rugosus gen. nov., sp. nov. and Usitatibacter palustris sp. nov., novel members of Usitatibacteraceae fam. nov. within the order Nitrosomonadales isolated from soil.</title>
        <authorList>
            <person name="Huber K.J."/>
            <person name="Neumann-Schaal M."/>
            <person name="Geppert A."/>
            <person name="Luckner M."/>
            <person name="Wanner G."/>
            <person name="Overmann J."/>
        </authorList>
    </citation>
    <scope>NUCLEOTIDE SEQUENCE [LARGE SCALE GENOMIC DNA]</scope>
    <source>
        <strain evidence="3 4">0125_3</strain>
    </source>
</reference>
<dbReference type="CDD" id="cd13578">
    <property type="entry name" value="PBP2_Bug27"/>
    <property type="match status" value="1"/>
</dbReference>
<gene>
    <name evidence="3" type="ORF">DSM104443_01115</name>
</gene>
<accession>A0A6M4GU98</accession>
<name>A0A6M4GU98_9PROT</name>
<dbReference type="PIRSF" id="PIRSF017082">
    <property type="entry name" value="YflP"/>
    <property type="match status" value="1"/>
</dbReference>